<gene>
    <name evidence="3" type="ORF">C7B45_09505</name>
</gene>
<dbReference type="Proteomes" id="UP000241848">
    <property type="component" value="Unassembled WGS sequence"/>
</dbReference>
<evidence type="ECO:0000256" key="1">
    <source>
        <dbReference type="ARBA" id="ARBA00005953"/>
    </source>
</evidence>
<dbReference type="InterPro" id="IPR029069">
    <property type="entry name" value="HotDog_dom_sf"/>
</dbReference>
<dbReference type="CDD" id="cd00586">
    <property type="entry name" value="4HBT"/>
    <property type="match status" value="1"/>
</dbReference>
<dbReference type="InterPro" id="IPR050563">
    <property type="entry name" value="4-hydroxybenzoyl-CoA_TE"/>
</dbReference>
<evidence type="ECO:0000256" key="2">
    <source>
        <dbReference type="ARBA" id="ARBA00022801"/>
    </source>
</evidence>
<evidence type="ECO:0000313" key="3">
    <source>
        <dbReference type="EMBL" id="PSR21806.1"/>
    </source>
</evidence>
<keyword evidence="2" id="KW-0378">Hydrolase</keyword>
<sequence length="136" mass="15598">MHTTRITVRFGETDMAGHVNNAVYLSYLEEARLNFLQDILQISEFPLILASAHLDFIRQVFFPDRVTIETGICRIGQSSIDMVHQLYSDSQHVLALNSLVTLVFFDYAAQKPAPVPLDWRSKFESQWTAPPQSRTR</sequence>
<dbReference type="Pfam" id="PF13279">
    <property type="entry name" value="4HBT_2"/>
    <property type="match status" value="1"/>
</dbReference>
<dbReference type="PANTHER" id="PTHR31793:SF27">
    <property type="entry name" value="NOVEL THIOESTERASE SUPERFAMILY DOMAIN AND SAPOSIN A-TYPE DOMAIN CONTAINING PROTEIN (0610012H03RIK)"/>
    <property type="match status" value="1"/>
</dbReference>
<evidence type="ECO:0000313" key="4">
    <source>
        <dbReference type="Proteomes" id="UP000241848"/>
    </source>
</evidence>
<proteinExistence type="inferred from homology"/>
<organism evidence="3 4">
    <name type="scientific">Sulfobacillus acidophilus</name>
    <dbReference type="NCBI Taxonomy" id="53633"/>
    <lineage>
        <taxon>Bacteria</taxon>
        <taxon>Bacillati</taxon>
        <taxon>Bacillota</taxon>
        <taxon>Clostridia</taxon>
        <taxon>Eubacteriales</taxon>
        <taxon>Clostridiales Family XVII. Incertae Sedis</taxon>
        <taxon>Sulfobacillus</taxon>
    </lineage>
</organism>
<name>A0A2T2WHV4_9FIRM</name>
<dbReference type="Gene3D" id="3.10.129.10">
    <property type="entry name" value="Hotdog Thioesterase"/>
    <property type="match status" value="1"/>
</dbReference>
<accession>A0A2T2WHV4</accession>
<comment type="caution">
    <text evidence="3">The sequence shown here is derived from an EMBL/GenBank/DDBJ whole genome shotgun (WGS) entry which is preliminary data.</text>
</comment>
<protein>
    <submittedName>
        <fullName evidence="3">Acyl-CoA thioesterase</fullName>
    </submittedName>
</protein>
<dbReference type="EMBL" id="PXYV01000027">
    <property type="protein sequence ID" value="PSR21806.1"/>
    <property type="molecule type" value="Genomic_DNA"/>
</dbReference>
<dbReference type="AlphaFoldDB" id="A0A2T2WHV4"/>
<dbReference type="PANTHER" id="PTHR31793">
    <property type="entry name" value="4-HYDROXYBENZOYL-COA THIOESTERASE FAMILY MEMBER"/>
    <property type="match status" value="1"/>
</dbReference>
<dbReference type="GO" id="GO:0047617">
    <property type="term" value="F:fatty acyl-CoA hydrolase activity"/>
    <property type="evidence" value="ECO:0007669"/>
    <property type="project" value="TreeGrafter"/>
</dbReference>
<dbReference type="SUPFAM" id="SSF54637">
    <property type="entry name" value="Thioesterase/thiol ester dehydrase-isomerase"/>
    <property type="match status" value="1"/>
</dbReference>
<comment type="similarity">
    <text evidence="1">Belongs to the 4-hydroxybenzoyl-CoA thioesterase family.</text>
</comment>
<reference evidence="3 4" key="1">
    <citation type="journal article" date="2014" name="BMC Genomics">
        <title>Comparison of environmental and isolate Sulfobacillus genomes reveals diverse carbon, sulfur, nitrogen, and hydrogen metabolisms.</title>
        <authorList>
            <person name="Justice N.B."/>
            <person name="Norman A."/>
            <person name="Brown C.T."/>
            <person name="Singh A."/>
            <person name="Thomas B.C."/>
            <person name="Banfield J.F."/>
        </authorList>
    </citation>
    <scope>NUCLEOTIDE SEQUENCE [LARGE SCALE GENOMIC DNA]</scope>
    <source>
        <strain evidence="3">AMDSBA3</strain>
    </source>
</reference>